<evidence type="ECO:0000259" key="2">
    <source>
        <dbReference type="PROSITE" id="PS50174"/>
    </source>
</evidence>
<dbReference type="GO" id="GO:0003676">
    <property type="term" value="F:nucleic acid binding"/>
    <property type="evidence" value="ECO:0007669"/>
    <property type="project" value="InterPro"/>
</dbReference>
<feature type="compositionally biased region" description="Basic and acidic residues" evidence="1">
    <location>
        <begin position="540"/>
        <end position="564"/>
    </location>
</feature>
<feature type="compositionally biased region" description="Polar residues" evidence="1">
    <location>
        <begin position="592"/>
        <end position="603"/>
    </location>
</feature>
<feature type="compositionally biased region" description="Basic and acidic residues" evidence="1">
    <location>
        <begin position="209"/>
        <end position="218"/>
    </location>
</feature>
<feature type="compositionally biased region" description="Basic and acidic residues" evidence="1">
    <location>
        <begin position="649"/>
        <end position="668"/>
    </location>
</feature>
<dbReference type="InterPro" id="IPR050656">
    <property type="entry name" value="PINX1"/>
</dbReference>
<dbReference type="Pfam" id="PF01585">
    <property type="entry name" value="G-patch"/>
    <property type="match status" value="1"/>
</dbReference>
<protein>
    <recommendedName>
        <fullName evidence="2">G-patch domain-containing protein</fullName>
    </recommendedName>
</protein>
<feature type="compositionally biased region" description="Polar residues" evidence="1">
    <location>
        <begin position="170"/>
        <end position="179"/>
    </location>
</feature>
<feature type="compositionally biased region" description="Polar residues" evidence="1">
    <location>
        <begin position="18"/>
        <end position="29"/>
    </location>
</feature>
<organism evidence="3 4">
    <name type="scientific">Candidula unifasciata</name>
    <dbReference type="NCBI Taxonomy" id="100452"/>
    <lineage>
        <taxon>Eukaryota</taxon>
        <taxon>Metazoa</taxon>
        <taxon>Spiralia</taxon>
        <taxon>Lophotrochozoa</taxon>
        <taxon>Mollusca</taxon>
        <taxon>Gastropoda</taxon>
        <taxon>Heterobranchia</taxon>
        <taxon>Euthyneura</taxon>
        <taxon>Panpulmonata</taxon>
        <taxon>Eupulmonata</taxon>
        <taxon>Stylommatophora</taxon>
        <taxon>Helicina</taxon>
        <taxon>Helicoidea</taxon>
        <taxon>Geomitridae</taxon>
        <taxon>Candidula</taxon>
    </lineage>
</organism>
<dbReference type="PANTHER" id="PTHR23149:SF27">
    <property type="entry name" value="PIN2_TERF1-INTERACTING TELOMERASE INHIBITOR 1"/>
    <property type="match status" value="1"/>
</dbReference>
<comment type="caution">
    <text evidence="3">The sequence shown here is derived from an EMBL/GenBank/DDBJ whole genome shotgun (WGS) entry which is preliminary data.</text>
</comment>
<dbReference type="InterPro" id="IPR000467">
    <property type="entry name" value="G_patch_dom"/>
</dbReference>
<feature type="region of interest" description="Disordered" evidence="1">
    <location>
        <begin position="192"/>
        <end position="227"/>
    </location>
</feature>
<feature type="compositionally biased region" description="Basic residues" evidence="1">
    <location>
        <begin position="300"/>
        <end position="311"/>
    </location>
</feature>
<dbReference type="GO" id="GO:0010521">
    <property type="term" value="F:telomerase inhibitor activity"/>
    <property type="evidence" value="ECO:0007669"/>
    <property type="project" value="TreeGrafter"/>
</dbReference>
<dbReference type="PANTHER" id="PTHR23149">
    <property type="entry name" value="G PATCH DOMAIN CONTAINING PROTEIN"/>
    <property type="match status" value="1"/>
</dbReference>
<feature type="region of interest" description="Disordered" evidence="1">
    <location>
        <begin position="273"/>
        <end position="315"/>
    </location>
</feature>
<feature type="compositionally biased region" description="Basic and acidic residues" evidence="1">
    <location>
        <begin position="369"/>
        <end position="393"/>
    </location>
</feature>
<name>A0A8S3ZYL3_9EUPU</name>
<feature type="compositionally biased region" description="Basic and acidic residues" evidence="1">
    <location>
        <begin position="505"/>
        <end position="522"/>
    </location>
</feature>
<feature type="compositionally biased region" description="Basic residues" evidence="1">
    <location>
        <begin position="611"/>
        <end position="622"/>
    </location>
</feature>
<feature type="region of interest" description="Disordered" evidence="1">
    <location>
        <begin position="1"/>
        <end position="29"/>
    </location>
</feature>
<evidence type="ECO:0000313" key="4">
    <source>
        <dbReference type="Proteomes" id="UP000678393"/>
    </source>
</evidence>
<dbReference type="PROSITE" id="PS50174">
    <property type="entry name" value="G_PATCH"/>
    <property type="match status" value="1"/>
</dbReference>
<dbReference type="AlphaFoldDB" id="A0A8S3ZYL3"/>
<dbReference type="Proteomes" id="UP000678393">
    <property type="component" value="Unassembled WGS sequence"/>
</dbReference>
<dbReference type="GO" id="GO:0005730">
    <property type="term" value="C:nucleolus"/>
    <property type="evidence" value="ECO:0007669"/>
    <property type="project" value="TreeGrafter"/>
</dbReference>
<feature type="domain" description="G-patch" evidence="2">
    <location>
        <begin position="26"/>
        <end position="72"/>
    </location>
</feature>
<gene>
    <name evidence="3" type="ORF">CUNI_LOCUS20127</name>
</gene>
<feature type="compositionally biased region" description="Basic and acidic residues" evidence="1">
    <location>
        <begin position="480"/>
        <end position="490"/>
    </location>
</feature>
<sequence length="668" mass="74950">MALLAEQKRKSRFGLDPRNTSWSNDTSKFGQRLMEKMGWEKGKGLGANENGITEHIRATYKSDSRGLGCTPQDADAWIAHQDDFNDLLKALNSQSEAGSQEEKVERTEHVDGRKRYHGRFARGQVQTLRSTEDLDCIFGKRKGKSKTAEPDEQPAPEPDCGDGKEEKSHGLTTVTSTSSVQEYFAKKMAEMKARKEVNAREDDSSETSPRGKDGVNCEKKKKQKSSMFGSVSFSYDEVKEVSGSAGVERAAGKPCRGWYKDFLENQSGNVENIEVKDKSSKKKKTKSDIEDNDFEEKVKMSHSKKQKKKNRDKVLDDSLAVVNSCSVLESHKLPSVAEVAENKQSKKKKKNKDSEAVSVYTGVSTENINVEKEDVKKQKEKRKASTKDEGKDKKQSKKKNKENEAVPAASVCEGVNTVNISEEHEDKKKQKKNRKASNKDEIEVISLNKCALDSDEVDVNETAIDAISLKHSSKRLVTHNNDDNKQEKEISGSTGHKKKNKKRKQSEIIDEESKPVENKCDNNDEVAVESKKKKKKRKHSEINDEVSKPVESECDKNDDATVEPKKKKKRRKGNDNDAQDTEDPAAAEHKSNISSGNQNIIDVSQSSEQKQKKKRKRKKKSKPLQDQSVKSNAFFPGSNLADIVGYGHKSRETKKCSKEDSKSSKQKV</sequence>
<dbReference type="OrthoDB" id="29523at2759"/>
<feature type="compositionally biased region" description="Basic residues" evidence="1">
    <location>
        <begin position="495"/>
        <end position="504"/>
    </location>
</feature>
<proteinExistence type="predicted"/>
<evidence type="ECO:0000313" key="3">
    <source>
        <dbReference type="EMBL" id="CAG5134569.1"/>
    </source>
</evidence>
<feature type="compositionally biased region" description="Basic and acidic residues" evidence="1">
    <location>
        <begin position="192"/>
        <end position="202"/>
    </location>
</feature>
<feature type="region of interest" description="Disordered" evidence="1">
    <location>
        <begin position="332"/>
        <end position="443"/>
    </location>
</feature>
<dbReference type="EMBL" id="CAJHNH020007335">
    <property type="protein sequence ID" value="CAG5134569.1"/>
    <property type="molecule type" value="Genomic_DNA"/>
</dbReference>
<evidence type="ECO:0000256" key="1">
    <source>
        <dbReference type="SAM" id="MobiDB-lite"/>
    </source>
</evidence>
<dbReference type="SMART" id="SM00443">
    <property type="entry name" value="G_patch"/>
    <property type="match status" value="1"/>
</dbReference>
<keyword evidence="4" id="KW-1185">Reference proteome</keyword>
<accession>A0A8S3ZYL3</accession>
<feature type="region of interest" description="Disordered" evidence="1">
    <location>
        <begin position="470"/>
        <end position="668"/>
    </location>
</feature>
<reference evidence="3" key="1">
    <citation type="submission" date="2021-04" db="EMBL/GenBank/DDBJ databases">
        <authorList>
            <consortium name="Molecular Ecology Group"/>
        </authorList>
    </citation>
    <scope>NUCLEOTIDE SEQUENCE</scope>
</reference>
<feature type="region of interest" description="Disordered" evidence="1">
    <location>
        <begin position="139"/>
        <end position="179"/>
    </location>
</feature>